<protein>
    <submittedName>
        <fullName evidence="1">Uncharacterized protein</fullName>
    </submittedName>
</protein>
<dbReference type="EMBL" id="CM020620">
    <property type="protein sequence ID" value="KAK1870186.1"/>
    <property type="molecule type" value="Genomic_DNA"/>
</dbReference>
<keyword evidence="2" id="KW-1185">Reference proteome</keyword>
<gene>
    <name evidence="1" type="ORF">I4F81_012648</name>
</gene>
<comment type="caution">
    <text evidence="1">The sequence shown here is derived from an EMBL/GenBank/DDBJ whole genome shotgun (WGS) entry which is preliminary data.</text>
</comment>
<organism evidence="1 2">
    <name type="scientific">Pyropia yezoensis</name>
    <name type="common">Susabi-nori</name>
    <name type="synonym">Porphyra yezoensis</name>
    <dbReference type="NCBI Taxonomy" id="2788"/>
    <lineage>
        <taxon>Eukaryota</taxon>
        <taxon>Rhodophyta</taxon>
        <taxon>Bangiophyceae</taxon>
        <taxon>Bangiales</taxon>
        <taxon>Bangiaceae</taxon>
        <taxon>Pyropia</taxon>
    </lineage>
</organism>
<reference evidence="1" key="1">
    <citation type="submission" date="2019-11" db="EMBL/GenBank/DDBJ databases">
        <title>Nori genome reveals adaptations in red seaweeds to the harsh intertidal environment.</title>
        <authorList>
            <person name="Wang D."/>
            <person name="Mao Y."/>
        </authorList>
    </citation>
    <scope>NUCLEOTIDE SEQUENCE</scope>
    <source>
        <tissue evidence="1">Gametophyte</tissue>
    </source>
</reference>
<evidence type="ECO:0000313" key="1">
    <source>
        <dbReference type="EMBL" id="KAK1870186.1"/>
    </source>
</evidence>
<proteinExistence type="predicted"/>
<dbReference type="Proteomes" id="UP000798662">
    <property type="component" value="Chromosome 3"/>
</dbReference>
<accession>A0ACC3CJX9</accession>
<evidence type="ECO:0000313" key="2">
    <source>
        <dbReference type="Proteomes" id="UP000798662"/>
    </source>
</evidence>
<sequence>MSEEDSTSGGDPTPAPAPAQASPVFASVGSSDDEVAPVNMPGERARRSDVSVRVAVACAAETPYTARRVDGTADNVVRGHGAAGAEKEAVGEGDMESIDEEERLQRYGVDWSVVDSGSDDGSGMDTPRDAGVSHVPAVAVRGQKPRGLNYSEAEKARRFSTNDTEFGTMRIPVRTRTKVFKEWGASAMIPSVAAPWVSLDGKADRSGRRAFPPGATRSEKRKWRKTMRLLKKAMPSIMEAAARAAADGALHSQTLATDEAARRARSEARGAKLVYVYVYVKSECKTCRGMVYVGKRCAEDYAALSPTAERGFDVRDDKHRYVIGIGNSGRQPTKLDTHYQKHPPMSFWRTLVYSYVGPHGDLPTRMAVAAVERAVWKVLDDAGMTGLNSALPPISVLPLTPFVREDSDQWRAVRTELMVYKEERGDMRVHDGCSLGARMRRVRLERGLGDAAEEQWLTDEGFDWEPDQESREKRNLCARQWHLVRDMIAWMETNDGE</sequence>
<name>A0ACC3CJX9_PYRYE</name>